<dbReference type="OrthoDB" id="4032162at2759"/>
<dbReference type="AlphaFoldDB" id="A0A120K1Y6"/>
<keyword evidence="1" id="KW-1133">Transmembrane helix</keyword>
<dbReference type="GeneID" id="28723098"/>
<reference evidence="2 3" key="1">
    <citation type="submission" date="2016-01" db="EMBL/GenBank/DDBJ databases">
        <title>Genome sequence of the yeast Holleya sinecauda.</title>
        <authorList>
            <person name="Dietrich F.S."/>
        </authorList>
    </citation>
    <scope>NUCLEOTIDE SEQUENCE [LARGE SCALE GENOMIC DNA]</scope>
    <source>
        <strain evidence="2 3">ATCC 58844</strain>
    </source>
</reference>
<evidence type="ECO:0000313" key="3">
    <source>
        <dbReference type="Proteomes" id="UP000243052"/>
    </source>
</evidence>
<gene>
    <name evidence="2" type="ORF">AW171_hschr31734</name>
</gene>
<evidence type="ECO:0000256" key="1">
    <source>
        <dbReference type="SAM" id="Phobius"/>
    </source>
</evidence>
<evidence type="ECO:0000313" key="2">
    <source>
        <dbReference type="EMBL" id="AMD19875.1"/>
    </source>
</evidence>
<proteinExistence type="predicted"/>
<protein>
    <submittedName>
        <fullName evidence="2">HCL276Cp</fullName>
    </submittedName>
</protein>
<name>A0A120K1Y6_9SACH</name>
<dbReference type="Proteomes" id="UP000243052">
    <property type="component" value="Chromosome iii"/>
</dbReference>
<keyword evidence="3" id="KW-1185">Reference proteome</keyword>
<keyword evidence="1" id="KW-0472">Membrane</keyword>
<feature type="transmembrane region" description="Helical" evidence="1">
    <location>
        <begin position="15"/>
        <end position="33"/>
    </location>
</feature>
<accession>A0A120K1Y6</accession>
<keyword evidence="1" id="KW-0812">Transmembrane</keyword>
<sequence length="85" mass="10344">MIKVTEKELLAKLKLIAKALLLLLSINLFFKIIRKPFLPWLHNWLLTCSEELCTVYWWQRISFLEPIVWNLIDYIEINYMTRTDM</sequence>
<organism evidence="2 3">
    <name type="scientific">Eremothecium sinecaudum</name>
    <dbReference type="NCBI Taxonomy" id="45286"/>
    <lineage>
        <taxon>Eukaryota</taxon>
        <taxon>Fungi</taxon>
        <taxon>Dikarya</taxon>
        <taxon>Ascomycota</taxon>
        <taxon>Saccharomycotina</taxon>
        <taxon>Saccharomycetes</taxon>
        <taxon>Saccharomycetales</taxon>
        <taxon>Saccharomycetaceae</taxon>
        <taxon>Eremothecium</taxon>
    </lineage>
</organism>
<dbReference type="EMBL" id="CP014243">
    <property type="protein sequence ID" value="AMD19875.1"/>
    <property type="molecule type" value="Genomic_DNA"/>
</dbReference>
<dbReference type="RefSeq" id="XP_017986871.1">
    <property type="nucleotide sequence ID" value="XM_018131241.1"/>
</dbReference>